<dbReference type="Proteomes" id="UP000179059">
    <property type="component" value="Unassembled WGS sequence"/>
</dbReference>
<organism evidence="8 9">
    <name type="scientific">Candidatus Liptonbacteria bacterium RIFCSPHIGHO2_01_FULL_57_28</name>
    <dbReference type="NCBI Taxonomy" id="1798647"/>
    <lineage>
        <taxon>Bacteria</taxon>
        <taxon>Candidatus Liptoniibacteriota</taxon>
    </lineage>
</organism>
<comment type="subcellular location">
    <subcellularLocation>
        <location evidence="1">Cell membrane</location>
        <topology evidence="1">Multi-pass membrane protein</topology>
    </subcellularLocation>
</comment>
<dbReference type="PANTHER" id="PTHR33452:SF1">
    <property type="entry name" value="INNER MEMBRANE PROTEIN YPHA-RELATED"/>
    <property type="match status" value="1"/>
</dbReference>
<dbReference type="STRING" id="1798647.A2855_00085"/>
<dbReference type="PANTHER" id="PTHR33452">
    <property type="entry name" value="OXIDOREDUCTASE CATD-RELATED"/>
    <property type="match status" value="1"/>
</dbReference>
<protein>
    <recommendedName>
        <fullName evidence="10">DoxX family protein</fullName>
    </recommendedName>
</protein>
<accession>A0A1G2CBB3</accession>
<reference evidence="8 9" key="1">
    <citation type="journal article" date="2016" name="Nat. Commun.">
        <title>Thousands of microbial genomes shed light on interconnected biogeochemical processes in an aquifer system.</title>
        <authorList>
            <person name="Anantharaman K."/>
            <person name="Brown C.T."/>
            <person name="Hug L.A."/>
            <person name="Sharon I."/>
            <person name="Castelle C.J."/>
            <person name="Probst A.J."/>
            <person name="Thomas B.C."/>
            <person name="Singh A."/>
            <person name="Wilkins M.J."/>
            <person name="Karaoz U."/>
            <person name="Brodie E.L."/>
            <person name="Williams K.H."/>
            <person name="Hubbard S.S."/>
            <person name="Banfield J.F."/>
        </authorList>
    </citation>
    <scope>NUCLEOTIDE SEQUENCE [LARGE SCALE GENOMIC DNA]</scope>
</reference>
<comment type="caution">
    <text evidence="8">The sequence shown here is derived from an EMBL/GenBank/DDBJ whole genome shotgun (WGS) entry which is preliminary data.</text>
</comment>
<dbReference type="Pfam" id="PF07681">
    <property type="entry name" value="DoxX"/>
    <property type="match status" value="1"/>
</dbReference>
<dbReference type="AlphaFoldDB" id="A0A1G2CBB3"/>
<comment type="similarity">
    <text evidence="2">Belongs to the DoxX family.</text>
</comment>
<feature type="transmembrane region" description="Helical" evidence="7">
    <location>
        <begin position="50"/>
        <end position="70"/>
    </location>
</feature>
<proteinExistence type="inferred from homology"/>
<gene>
    <name evidence="8" type="ORF">A2855_00085</name>
</gene>
<evidence type="ECO:0000313" key="8">
    <source>
        <dbReference type="EMBL" id="OGY98461.1"/>
    </source>
</evidence>
<evidence type="ECO:0000256" key="4">
    <source>
        <dbReference type="ARBA" id="ARBA00022692"/>
    </source>
</evidence>
<evidence type="ECO:0000313" key="9">
    <source>
        <dbReference type="Proteomes" id="UP000179059"/>
    </source>
</evidence>
<evidence type="ECO:0008006" key="10">
    <source>
        <dbReference type="Google" id="ProtNLM"/>
    </source>
</evidence>
<keyword evidence="6 7" id="KW-0472">Membrane</keyword>
<evidence type="ECO:0000256" key="7">
    <source>
        <dbReference type="SAM" id="Phobius"/>
    </source>
</evidence>
<evidence type="ECO:0000256" key="5">
    <source>
        <dbReference type="ARBA" id="ARBA00022989"/>
    </source>
</evidence>
<feature type="transmembrane region" description="Helical" evidence="7">
    <location>
        <begin position="105"/>
        <end position="126"/>
    </location>
</feature>
<evidence type="ECO:0000256" key="1">
    <source>
        <dbReference type="ARBA" id="ARBA00004651"/>
    </source>
</evidence>
<evidence type="ECO:0000256" key="6">
    <source>
        <dbReference type="ARBA" id="ARBA00023136"/>
    </source>
</evidence>
<keyword evidence="4 7" id="KW-0812">Transmembrane</keyword>
<feature type="transmembrane region" description="Helical" evidence="7">
    <location>
        <begin position="6"/>
        <end position="29"/>
    </location>
</feature>
<feature type="transmembrane region" description="Helical" evidence="7">
    <location>
        <begin position="76"/>
        <end position="93"/>
    </location>
</feature>
<dbReference type="InterPro" id="IPR032808">
    <property type="entry name" value="DoxX"/>
</dbReference>
<dbReference type="InterPro" id="IPR051907">
    <property type="entry name" value="DoxX-like_oxidoreductase"/>
</dbReference>
<dbReference type="GO" id="GO:0005886">
    <property type="term" value="C:plasma membrane"/>
    <property type="evidence" value="ECO:0007669"/>
    <property type="project" value="UniProtKB-SubCell"/>
</dbReference>
<keyword evidence="5 7" id="KW-1133">Transmembrane helix</keyword>
<sequence>MFLYLATYSDITILVLRVALGALLIAHGWPKLRDWKQTTENFNMMGFKPGALFGGIAAVLEFFGGIAIVVGFLVQPIAVLVAIQFTVTTLWRISKKHPYVNGWEIDLLILGSAVLLLSIGAGGYSADAYLLPPGL</sequence>
<evidence type="ECO:0000256" key="2">
    <source>
        <dbReference type="ARBA" id="ARBA00006679"/>
    </source>
</evidence>
<evidence type="ECO:0000256" key="3">
    <source>
        <dbReference type="ARBA" id="ARBA00022475"/>
    </source>
</evidence>
<name>A0A1G2CBB3_9BACT</name>
<dbReference type="EMBL" id="MHKX01000008">
    <property type="protein sequence ID" value="OGY98461.1"/>
    <property type="molecule type" value="Genomic_DNA"/>
</dbReference>
<keyword evidence="3" id="KW-1003">Cell membrane</keyword>